<gene>
    <name evidence="9" type="primary">LOC113466461</name>
</gene>
<dbReference type="InterPro" id="IPR008271">
    <property type="entry name" value="Ser/Thr_kinase_AS"/>
</dbReference>
<sequence>MVKEKYPDIKELVQEEDDEDGNLPFIENIINTKKGSSRKRIYLSKVGEEMKMREILSKYTMRSIRAVFNPDEIGVTVSSVKTTDDKKVVLVTGKGEAEKVQKELETLVKGIDTKISGRANTQVVVLDVYKNNRSIPENILSTITSAVLNALHYLHSKLQVIHRDVKPSNILINRAGDVKMCDFGISGYLVDSVAKTIDAGCKPYMAIQEATWGALETVRGGKPNGEDNVIDVEMEHVSEGEENEKQDGN</sequence>
<dbReference type="SMART" id="SM00220">
    <property type="entry name" value="S_TKc"/>
    <property type="match status" value="1"/>
</dbReference>
<dbReference type="GO" id="GO:0004708">
    <property type="term" value="F:MAP kinase kinase activity"/>
    <property type="evidence" value="ECO:0007669"/>
    <property type="project" value="UniProtKB-EC"/>
</dbReference>
<dbReference type="PANTHER" id="PTHR48013:SF11">
    <property type="entry name" value="LICORNE"/>
    <property type="match status" value="1"/>
</dbReference>
<keyword evidence="1" id="KW-0808">Transferase</keyword>
<reference evidence="9" key="1">
    <citation type="submission" date="2025-08" db="UniProtKB">
        <authorList>
            <consortium name="RefSeq"/>
        </authorList>
    </citation>
    <scope>IDENTIFICATION</scope>
</reference>
<dbReference type="PANTHER" id="PTHR48013">
    <property type="entry name" value="DUAL SPECIFICITY MITOGEN-ACTIVATED PROTEIN KINASE KINASE 5-RELATED"/>
    <property type="match status" value="1"/>
</dbReference>
<dbReference type="RefSeq" id="XP_026677705.1">
    <property type="nucleotide sequence ID" value="XM_026821904.1"/>
</dbReference>
<keyword evidence="2" id="KW-0547">Nucleotide-binding</keyword>
<dbReference type="Proteomes" id="UP000079169">
    <property type="component" value="Unplaced"/>
</dbReference>
<dbReference type="GeneID" id="113466461"/>
<evidence type="ECO:0000259" key="7">
    <source>
        <dbReference type="PROSITE" id="PS50011"/>
    </source>
</evidence>
<dbReference type="PROSITE" id="PS00108">
    <property type="entry name" value="PROTEIN_KINASE_ST"/>
    <property type="match status" value="1"/>
</dbReference>
<evidence type="ECO:0000313" key="9">
    <source>
        <dbReference type="RefSeq" id="XP_026677705.1"/>
    </source>
</evidence>
<dbReference type="KEGG" id="dci:113466461"/>
<evidence type="ECO:0000256" key="6">
    <source>
        <dbReference type="ARBA" id="ARBA00038999"/>
    </source>
</evidence>
<keyword evidence="3" id="KW-0418">Kinase</keyword>
<dbReference type="PROSITE" id="PS50011">
    <property type="entry name" value="PROTEIN_KINASE_DOM"/>
    <property type="match status" value="1"/>
</dbReference>
<proteinExistence type="inferred from homology"/>
<dbReference type="InterPro" id="IPR000719">
    <property type="entry name" value="Prot_kinase_dom"/>
</dbReference>
<evidence type="ECO:0000256" key="4">
    <source>
        <dbReference type="ARBA" id="ARBA00022840"/>
    </source>
</evidence>
<protein>
    <recommendedName>
        <fullName evidence="6">mitogen-activated protein kinase kinase</fullName>
        <ecNumber evidence="6">2.7.12.2</ecNumber>
    </recommendedName>
</protein>
<name>A0A3Q0ITM0_DIACI</name>
<dbReference type="SUPFAM" id="SSF56112">
    <property type="entry name" value="Protein kinase-like (PK-like)"/>
    <property type="match status" value="1"/>
</dbReference>
<evidence type="ECO:0000256" key="3">
    <source>
        <dbReference type="ARBA" id="ARBA00022777"/>
    </source>
</evidence>
<dbReference type="InterPro" id="IPR011009">
    <property type="entry name" value="Kinase-like_dom_sf"/>
</dbReference>
<dbReference type="Gene3D" id="1.10.510.10">
    <property type="entry name" value="Transferase(Phosphotransferase) domain 1"/>
    <property type="match status" value="1"/>
</dbReference>
<evidence type="ECO:0000256" key="2">
    <source>
        <dbReference type="ARBA" id="ARBA00022741"/>
    </source>
</evidence>
<dbReference type="Pfam" id="PF00069">
    <property type="entry name" value="Pkinase"/>
    <property type="match status" value="1"/>
</dbReference>
<dbReference type="AlphaFoldDB" id="A0A3Q0ITM0"/>
<dbReference type="GO" id="GO:0005524">
    <property type="term" value="F:ATP binding"/>
    <property type="evidence" value="ECO:0007669"/>
    <property type="project" value="UniProtKB-KW"/>
</dbReference>
<organism evidence="8 9">
    <name type="scientific">Diaphorina citri</name>
    <name type="common">Asian citrus psyllid</name>
    <dbReference type="NCBI Taxonomy" id="121845"/>
    <lineage>
        <taxon>Eukaryota</taxon>
        <taxon>Metazoa</taxon>
        <taxon>Ecdysozoa</taxon>
        <taxon>Arthropoda</taxon>
        <taxon>Hexapoda</taxon>
        <taxon>Insecta</taxon>
        <taxon>Pterygota</taxon>
        <taxon>Neoptera</taxon>
        <taxon>Paraneoptera</taxon>
        <taxon>Hemiptera</taxon>
        <taxon>Sternorrhyncha</taxon>
        <taxon>Psylloidea</taxon>
        <taxon>Psyllidae</taxon>
        <taxon>Diaphorininae</taxon>
        <taxon>Diaphorina</taxon>
    </lineage>
</organism>
<accession>A0A3Q0ITM0</accession>
<dbReference type="EC" id="2.7.12.2" evidence="6"/>
<dbReference type="PaxDb" id="121845-A0A3Q0ITM0"/>
<dbReference type="STRING" id="121845.A0A3Q0ITM0"/>
<dbReference type="GO" id="GO:0051403">
    <property type="term" value="P:stress-activated MAPK cascade"/>
    <property type="evidence" value="ECO:0007669"/>
    <property type="project" value="TreeGrafter"/>
</dbReference>
<keyword evidence="4" id="KW-0067">ATP-binding</keyword>
<feature type="domain" description="Protein kinase" evidence="7">
    <location>
        <begin position="1"/>
        <end position="249"/>
    </location>
</feature>
<comment type="similarity">
    <text evidence="5">Belongs to the protein kinase superfamily. STE Ser/Thr protein kinase family. MAP kinase kinase subfamily.</text>
</comment>
<keyword evidence="8" id="KW-1185">Reference proteome</keyword>
<evidence type="ECO:0000256" key="1">
    <source>
        <dbReference type="ARBA" id="ARBA00022679"/>
    </source>
</evidence>
<evidence type="ECO:0000256" key="5">
    <source>
        <dbReference type="ARBA" id="ARBA00038035"/>
    </source>
</evidence>
<evidence type="ECO:0000313" key="8">
    <source>
        <dbReference type="Proteomes" id="UP000079169"/>
    </source>
</evidence>